<dbReference type="PROSITE" id="PS50145">
    <property type="entry name" value="ZF_TRAF"/>
    <property type="match status" value="2"/>
</dbReference>
<keyword evidence="16" id="KW-1185">Reference proteome</keyword>
<dbReference type="InterPro" id="IPR017907">
    <property type="entry name" value="Znf_RING_CS"/>
</dbReference>
<evidence type="ECO:0000256" key="11">
    <source>
        <dbReference type="PROSITE-ProRule" id="PRU00207"/>
    </source>
</evidence>
<accession>A0AAE0VXH6</accession>
<dbReference type="Pfam" id="PF21355">
    <property type="entry name" value="TRAF-mep_MATH"/>
    <property type="match status" value="1"/>
</dbReference>
<dbReference type="GO" id="GO:0042981">
    <property type="term" value="P:regulation of apoptotic process"/>
    <property type="evidence" value="ECO:0007669"/>
    <property type="project" value="InterPro"/>
</dbReference>
<evidence type="ECO:0000313" key="16">
    <source>
        <dbReference type="Proteomes" id="UP001195483"/>
    </source>
</evidence>
<protein>
    <recommendedName>
        <fullName evidence="17">TNF receptor-associated factor</fullName>
    </recommendedName>
</protein>
<sequence>MSLSVTFDGGYPVALFIQDKFEKKFSCNFCQGILREPIQSYCGHRFCKRCIDKALNSGHQIMCPQCKQEGVVEAEDSILKVDQLYPDNAMKREMSHIKVRCLNSGCSWQGIFKEYENHASQCKYQMTPCPQCGIPMFQQELEDHKTKKCPKRLVNCKHCNLLSTNADMSEHSKVCPKHPLTCEQCKTKKIPRDRMEDHLNSECPNRKLRCPLDNQMVEASRFAGHVEQSAGTHMLYVIQQTSNVEQRVNQLKERVDNLTGSETGLIAHQHQTTLDRVHQLEDVVRNLATHPMASSGTQVQQVESGEMQIRVRQLEVKTDTFEGVVITLHRDIEQCITTLETIERQRRIDKESIELNQRNIESLERALALKDIKINELEARVEFLEYASYDGILIWKIPEFSKRRLEALQGKPFSIYSPAFYTSRTGYKMCVRLYPNGDGMGKGSHMSLFFVIMRGPYDALLSWPFMQRVTFMLIDQNNRDHVIDSFRVDQTSSSFQRPTSDMNIATGCPLFIPHKRLDDPSYGYVKEDAMYIKTVVDTSNLPVLNDNKKPADISSQKKLTR</sequence>
<dbReference type="GO" id="GO:0005737">
    <property type="term" value="C:cytoplasm"/>
    <property type="evidence" value="ECO:0007669"/>
    <property type="project" value="UniProtKB-SubCell"/>
</dbReference>
<dbReference type="SUPFAM" id="SSF57850">
    <property type="entry name" value="RING/U-box"/>
    <property type="match status" value="1"/>
</dbReference>
<evidence type="ECO:0000256" key="6">
    <source>
        <dbReference type="ARBA" id="ARBA00022737"/>
    </source>
</evidence>
<dbReference type="PANTHER" id="PTHR10131:SF138">
    <property type="entry name" value="RE66324P"/>
    <property type="match status" value="1"/>
</dbReference>
<proteinExistence type="predicted"/>
<dbReference type="Gene3D" id="1.20.5.170">
    <property type="match status" value="1"/>
</dbReference>
<feature type="domain" description="RING-type" evidence="12">
    <location>
        <begin position="27"/>
        <end position="67"/>
    </location>
</feature>
<dbReference type="GO" id="GO:0006915">
    <property type="term" value="P:apoptotic process"/>
    <property type="evidence" value="ECO:0007669"/>
    <property type="project" value="UniProtKB-KW"/>
</dbReference>
<dbReference type="SMART" id="SM00061">
    <property type="entry name" value="MATH"/>
    <property type="match status" value="1"/>
</dbReference>
<dbReference type="InterPro" id="IPR001841">
    <property type="entry name" value="Znf_RING"/>
</dbReference>
<dbReference type="GO" id="GO:0008270">
    <property type="term" value="F:zinc ion binding"/>
    <property type="evidence" value="ECO:0007669"/>
    <property type="project" value="UniProtKB-KW"/>
</dbReference>
<evidence type="ECO:0000313" key="15">
    <source>
        <dbReference type="EMBL" id="KAK3593716.1"/>
    </source>
</evidence>
<dbReference type="InterPro" id="IPR018957">
    <property type="entry name" value="Znf_C3HC4_RING-type"/>
</dbReference>
<dbReference type="FunFam" id="3.30.40.10:FF:000189">
    <property type="entry name" value="TNF receptor-associated factor"/>
    <property type="match status" value="1"/>
</dbReference>
<name>A0AAE0VXH6_9BIVA</name>
<feature type="zinc finger region" description="TRAF-type" evidence="11">
    <location>
        <begin position="118"/>
        <end position="159"/>
    </location>
</feature>
<dbReference type="InterPro" id="IPR032070">
    <property type="entry name" value="TRAF_BIRC3-bd"/>
</dbReference>
<evidence type="ECO:0000256" key="7">
    <source>
        <dbReference type="ARBA" id="ARBA00022771"/>
    </source>
</evidence>
<dbReference type="InterPro" id="IPR008974">
    <property type="entry name" value="TRAF-like"/>
</dbReference>
<comment type="subcellular location">
    <subcellularLocation>
        <location evidence="1">Cytoplasm</location>
    </subcellularLocation>
</comment>
<keyword evidence="5 11" id="KW-0479">Metal-binding</keyword>
<keyword evidence="4" id="KW-0053">Apoptosis</keyword>
<dbReference type="Proteomes" id="UP001195483">
    <property type="component" value="Unassembled WGS sequence"/>
</dbReference>
<evidence type="ECO:0000259" key="13">
    <source>
        <dbReference type="PROSITE" id="PS50144"/>
    </source>
</evidence>
<dbReference type="SUPFAM" id="SSF49599">
    <property type="entry name" value="TRAF domain-like"/>
    <property type="match status" value="3"/>
</dbReference>
<dbReference type="Pfam" id="PF00097">
    <property type="entry name" value="zf-C3HC4"/>
    <property type="match status" value="1"/>
</dbReference>
<evidence type="ECO:0000256" key="1">
    <source>
        <dbReference type="ARBA" id="ARBA00004496"/>
    </source>
</evidence>
<dbReference type="FunFam" id="2.60.210.10:FF:000001">
    <property type="entry name" value="TNF receptor-associated factor"/>
    <property type="match status" value="1"/>
</dbReference>
<feature type="domain" description="MATH" evidence="13">
    <location>
        <begin position="390"/>
        <end position="536"/>
    </location>
</feature>
<reference evidence="15" key="1">
    <citation type="journal article" date="2021" name="Genome Biol. Evol.">
        <title>A High-Quality Reference Genome for a Parasitic Bivalve with Doubly Uniparental Inheritance (Bivalvia: Unionida).</title>
        <authorList>
            <person name="Smith C.H."/>
        </authorList>
    </citation>
    <scope>NUCLEOTIDE SEQUENCE</scope>
    <source>
        <strain evidence="15">CHS0354</strain>
    </source>
</reference>
<feature type="domain" description="TRAF-type" evidence="14">
    <location>
        <begin position="118"/>
        <end position="159"/>
    </location>
</feature>
<organism evidence="15 16">
    <name type="scientific">Potamilus streckersoni</name>
    <dbReference type="NCBI Taxonomy" id="2493646"/>
    <lineage>
        <taxon>Eukaryota</taxon>
        <taxon>Metazoa</taxon>
        <taxon>Spiralia</taxon>
        <taxon>Lophotrochozoa</taxon>
        <taxon>Mollusca</taxon>
        <taxon>Bivalvia</taxon>
        <taxon>Autobranchia</taxon>
        <taxon>Heteroconchia</taxon>
        <taxon>Palaeoheterodonta</taxon>
        <taxon>Unionida</taxon>
        <taxon>Unionoidea</taxon>
        <taxon>Unionidae</taxon>
        <taxon>Ambleminae</taxon>
        <taxon>Lampsilini</taxon>
        <taxon>Potamilus</taxon>
    </lineage>
</organism>
<dbReference type="InterPro" id="IPR001293">
    <property type="entry name" value="Znf_TRAF"/>
</dbReference>
<dbReference type="SMART" id="SM00184">
    <property type="entry name" value="RING"/>
    <property type="match status" value="1"/>
</dbReference>
<reference evidence="15" key="3">
    <citation type="submission" date="2023-05" db="EMBL/GenBank/DDBJ databases">
        <authorList>
            <person name="Smith C.H."/>
        </authorList>
    </citation>
    <scope>NUCLEOTIDE SEQUENCE</scope>
    <source>
        <strain evidence="15">CHS0354</strain>
        <tissue evidence="15">Mantle</tissue>
    </source>
</reference>
<dbReference type="AlphaFoldDB" id="A0AAE0VXH6"/>
<gene>
    <name evidence="15" type="ORF">CHS0354_013614</name>
</gene>
<evidence type="ECO:0008006" key="17">
    <source>
        <dbReference type="Google" id="ProtNLM"/>
    </source>
</evidence>
<dbReference type="PROSITE" id="PS50144">
    <property type="entry name" value="MATH"/>
    <property type="match status" value="1"/>
</dbReference>
<dbReference type="PANTHER" id="PTHR10131">
    <property type="entry name" value="TNF RECEPTOR ASSOCIATED FACTOR"/>
    <property type="match status" value="1"/>
</dbReference>
<dbReference type="EMBL" id="JAEAOA010000822">
    <property type="protein sequence ID" value="KAK3593716.1"/>
    <property type="molecule type" value="Genomic_DNA"/>
</dbReference>
<evidence type="ECO:0000256" key="10">
    <source>
        <dbReference type="ARBA" id="ARBA00023054"/>
    </source>
</evidence>
<keyword evidence="7 11" id="KW-0863">Zinc-finger</keyword>
<keyword evidence="2" id="KW-0963">Cytoplasm</keyword>
<dbReference type="GO" id="GO:0007165">
    <property type="term" value="P:signal transduction"/>
    <property type="evidence" value="ECO:0007669"/>
    <property type="project" value="InterPro"/>
</dbReference>
<keyword evidence="9" id="KW-0832">Ubl conjugation</keyword>
<evidence type="ECO:0000259" key="14">
    <source>
        <dbReference type="PROSITE" id="PS50145"/>
    </source>
</evidence>
<dbReference type="Gene3D" id="2.60.210.10">
    <property type="entry name" value="Apoptosis, Tumor Necrosis Factor Receptor Associated Protein 2, Chain A"/>
    <property type="match status" value="1"/>
</dbReference>
<dbReference type="PIRSF" id="PIRSF015614">
    <property type="entry name" value="TRAF"/>
    <property type="match status" value="1"/>
</dbReference>
<dbReference type="PROSITE" id="PS00518">
    <property type="entry name" value="ZF_RING_1"/>
    <property type="match status" value="1"/>
</dbReference>
<evidence type="ECO:0000256" key="4">
    <source>
        <dbReference type="ARBA" id="ARBA00022703"/>
    </source>
</evidence>
<dbReference type="InterPro" id="IPR012227">
    <property type="entry name" value="TNF_rcpt-assoc_TRAF_met"/>
</dbReference>
<keyword evidence="10" id="KW-0175">Coiled coil</keyword>
<dbReference type="Pfam" id="PF16673">
    <property type="entry name" value="TRAF_BIRC3_bd"/>
    <property type="match status" value="1"/>
</dbReference>
<evidence type="ECO:0000256" key="2">
    <source>
        <dbReference type="ARBA" id="ARBA00022490"/>
    </source>
</evidence>
<keyword evidence="8 11" id="KW-0862">Zinc</keyword>
<reference evidence="15" key="2">
    <citation type="journal article" date="2021" name="Genome Biol. Evol.">
        <title>Developing a high-quality reference genome for a parasitic bivalve with doubly uniparental inheritance (Bivalvia: Unionida).</title>
        <authorList>
            <person name="Smith C.H."/>
        </authorList>
    </citation>
    <scope>NUCLEOTIDE SEQUENCE</scope>
    <source>
        <strain evidence="15">CHS0354</strain>
        <tissue evidence="15">Mantle</tissue>
    </source>
</reference>
<dbReference type="InterPro" id="IPR013083">
    <property type="entry name" value="Znf_RING/FYVE/PHD"/>
</dbReference>
<dbReference type="Gene3D" id="3.30.40.10">
    <property type="entry name" value="Zinc/RING finger domain, C3HC4 (zinc finger)"/>
    <property type="match status" value="3"/>
</dbReference>
<dbReference type="InterPro" id="IPR049342">
    <property type="entry name" value="TRAF1-6_MATH_dom"/>
</dbReference>
<keyword evidence="3" id="KW-1017">Isopeptide bond</keyword>
<dbReference type="GO" id="GO:0009898">
    <property type="term" value="C:cytoplasmic side of plasma membrane"/>
    <property type="evidence" value="ECO:0007669"/>
    <property type="project" value="TreeGrafter"/>
</dbReference>
<dbReference type="GO" id="GO:0043122">
    <property type="term" value="P:regulation of canonical NF-kappaB signal transduction"/>
    <property type="evidence" value="ECO:0007669"/>
    <property type="project" value="TreeGrafter"/>
</dbReference>
<evidence type="ECO:0000256" key="5">
    <source>
        <dbReference type="ARBA" id="ARBA00022723"/>
    </source>
</evidence>
<evidence type="ECO:0000256" key="3">
    <source>
        <dbReference type="ARBA" id="ARBA00022499"/>
    </source>
</evidence>
<dbReference type="GO" id="GO:0005164">
    <property type="term" value="F:tumor necrosis factor receptor binding"/>
    <property type="evidence" value="ECO:0007669"/>
    <property type="project" value="TreeGrafter"/>
</dbReference>
<dbReference type="InterPro" id="IPR002083">
    <property type="entry name" value="MATH/TRAF_dom"/>
</dbReference>
<dbReference type="Pfam" id="PF02176">
    <property type="entry name" value="zf-TRAF"/>
    <property type="match status" value="1"/>
</dbReference>
<dbReference type="PROSITE" id="PS50089">
    <property type="entry name" value="ZF_RING_2"/>
    <property type="match status" value="1"/>
</dbReference>
<feature type="domain" description="TRAF-type" evidence="14">
    <location>
        <begin position="171"/>
        <end position="212"/>
    </location>
</feature>
<comment type="caution">
    <text evidence="15">The sequence shown here is derived from an EMBL/GenBank/DDBJ whole genome shotgun (WGS) entry which is preliminary data.</text>
</comment>
<evidence type="ECO:0000256" key="8">
    <source>
        <dbReference type="ARBA" id="ARBA00022833"/>
    </source>
</evidence>
<keyword evidence="6" id="KW-0677">Repeat</keyword>
<evidence type="ECO:0000256" key="9">
    <source>
        <dbReference type="ARBA" id="ARBA00022843"/>
    </source>
</evidence>
<feature type="zinc finger region" description="TRAF-type" evidence="11">
    <location>
        <begin position="171"/>
        <end position="212"/>
    </location>
</feature>
<evidence type="ECO:0000259" key="12">
    <source>
        <dbReference type="PROSITE" id="PS50089"/>
    </source>
</evidence>